<proteinExistence type="predicted"/>
<organism evidence="1 2">
    <name type="scientific">Pleurodeles waltl</name>
    <name type="common">Iberian ribbed newt</name>
    <dbReference type="NCBI Taxonomy" id="8319"/>
    <lineage>
        <taxon>Eukaryota</taxon>
        <taxon>Metazoa</taxon>
        <taxon>Chordata</taxon>
        <taxon>Craniata</taxon>
        <taxon>Vertebrata</taxon>
        <taxon>Euteleostomi</taxon>
        <taxon>Amphibia</taxon>
        <taxon>Batrachia</taxon>
        <taxon>Caudata</taxon>
        <taxon>Salamandroidea</taxon>
        <taxon>Salamandridae</taxon>
        <taxon>Pleurodelinae</taxon>
        <taxon>Pleurodeles</taxon>
    </lineage>
</organism>
<protein>
    <submittedName>
        <fullName evidence="1">Uncharacterized protein</fullName>
    </submittedName>
</protein>
<evidence type="ECO:0000313" key="2">
    <source>
        <dbReference type="Proteomes" id="UP001066276"/>
    </source>
</evidence>
<evidence type="ECO:0000313" key="1">
    <source>
        <dbReference type="EMBL" id="KAJ1141386.1"/>
    </source>
</evidence>
<reference evidence="1" key="1">
    <citation type="journal article" date="2022" name="bioRxiv">
        <title>Sequencing and chromosome-scale assembly of the giantPleurodeles waltlgenome.</title>
        <authorList>
            <person name="Brown T."/>
            <person name="Elewa A."/>
            <person name="Iarovenko S."/>
            <person name="Subramanian E."/>
            <person name="Araus A.J."/>
            <person name="Petzold A."/>
            <person name="Susuki M."/>
            <person name="Suzuki K.-i.T."/>
            <person name="Hayashi T."/>
            <person name="Toyoda A."/>
            <person name="Oliveira C."/>
            <person name="Osipova E."/>
            <person name="Leigh N.D."/>
            <person name="Simon A."/>
            <person name="Yun M.H."/>
        </authorList>
    </citation>
    <scope>NUCLEOTIDE SEQUENCE</scope>
    <source>
        <strain evidence="1">20211129_DDA</strain>
        <tissue evidence="1">Liver</tissue>
    </source>
</reference>
<dbReference type="Proteomes" id="UP001066276">
    <property type="component" value="Chromosome 6"/>
</dbReference>
<dbReference type="AlphaFoldDB" id="A0AAV7QPX5"/>
<name>A0AAV7QPX5_PLEWA</name>
<gene>
    <name evidence="1" type="ORF">NDU88_007719</name>
</gene>
<feature type="non-terminal residue" evidence="1">
    <location>
        <position position="1"/>
    </location>
</feature>
<comment type="caution">
    <text evidence="1">The sequence shown here is derived from an EMBL/GenBank/DDBJ whole genome shotgun (WGS) entry which is preliminary data.</text>
</comment>
<feature type="non-terminal residue" evidence="1">
    <location>
        <position position="62"/>
    </location>
</feature>
<accession>A0AAV7QPX5</accession>
<keyword evidence="2" id="KW-1185">Reference proteome</keyword>
<sequence>VPVFDVFPIFGVFILWDSFWRVGSALAFSCQAALWLLERVTPILVYPEQAEDQVLFQTLQSK</sequence>
<dbReference type="EMBL" id="JANPWB010000010">
    <property type="protein sequence ID" value="KAJ1141386.1"/>
    <property type="molecule type" value="Genomic_DNA"/>
</dbReference>